<name>A0A8J3B561_9BURK</name>
<organism evidence="3 4">
    <name type="scientific">Oxalicibacterium solurbis</name>
    <dbReference type="NCBI Taxonomy" id="69280"/>
    <lineage>
        <taxon>Bacteria</taxon>
        <taxon>Pseudomonadati</taxon>
        <taxon>Pseudomonadota</taxon>
        <taxon>Betaproteobacteria</taxon>
        <taxon>Burkholderiales</taxon>
        <taxon>Oxalobacteraceae</taxon>
        <taxon>Oxalicibacterium</taxon>
    </lineage>
</organism>
<keyword evidence="4" id="KW-1185">Reference proteome</keyword>
<dbReference type="Proteomes" id="UP000627205">
    <property type="component" value="Unassembled WGS sequence"/>
</dbReference>
<comment type="caution">
    <text evidence="3">The sequence shown here is derived from an EMBL/GenBank/DDBJ whole genome shotgun (WGS) entry which is preliminary data.</text>
</comment>
<accession>A0A8J3B561</accession>
<keyword evidence="1" id="KW-0460">Magnesium</keyword>
<dbReference type="AlphaFoldDB" id="A0A8J3B561"/>
<dbReference type="InterPro" id="IPR025877">
    <property type="entry name" value="MobA-like_NTP_Trfase"/>
</dbReference>
<evidence type="ECO:0000256" key="1">
    <source>
        <dbReference type="ARBA" id="ARBA00022842"/>
    </source>
</evidence>
<dbReference type="SUPFAM" id="SSF53448">
    <property type="entry name" value="Nucleotide-diphospho-sugar transferases"/>
    <property type="match status" value="1"/>
</dbReference>
<dbReference type="RefSeq" id="WP_188422067.1">
    <property type="nucleotide sequence ID" value="NZ_BMDP01000003.1"/>
</dbReference>
<dbReference type="PANTHER" id="PTHR43777:SF1">
    <property type="entry name" value="MOLYBDENUM COFACTOR CYTIDYLYLTRANSFERASE"/>
    <property type="match status" value="1"/>
</dbReference>
<reference evidence="3" key="2">
    <citation type="submission" date="2020-09" db="EMBL/GenBank/DDBJ databases">
        <authorList>
            <person name="Sun Q."/>
            <person name="Sedlacek I."/>
        </authorList>
    </citation>
    <scope>NUCLEOTIDE SEQUENCE</scope>
    <source>
        <strain evidence="3">CCM 7664</strain>
    </source>
</reference>
<dbReference type="Gene3D" id="3.90.550.10">
    <property type="entry name" value="Spore Coat Polysaccharide Biosynthesis Protein SpsA, Chain A"/>
    <property type="match status" value="1"/>
</dbReference>
<evidence type="ECO:0000259" key="2">
    <source>
        <dbReference type="Pfam" id="PF12804"/>
    </source>
</evidence>
<reference evidence="3" key="1">
    <citation type="journal article" date="2014" name="Int. J. Syst. Evol. Microbiol.">
        <title>Complete genome sequence of Corynebacterium casei LMG S-19264T (=DSM 44701T), isolated from a smear-ripened cheese.</title>
        <authorList>
            <consortium name="US DOE Joint Genome Institute (JGI-PGF)"/>
            <person name="Walter F."/>
            <person name="Albersmeier A."/>
            <person name="Kalinowski J."/>
            <person name="Ruckert C."/>
        </authorList>
    </citation>
    <scope>NUCLEOTIDE SEQUENCE</scope>
    <source>
        <strain evidence="3">CCM 7664</strain>
    </source>
</reference>
<dbReference type="GO" id="GO:0016779">
    <property type="term" value="F:nucleotidyltransferase activity"/>
    <property type="evidence" value="ECO:0007669"/>
    <property type="project" value="UniProtKB-ARBA"/>
</dbReference>
<sequence>MNSPHSQHIVGILLAAGRGLRFDPEETKNKLLQYTPGGEKVVVASAKTMLTVFSEVVAVVRKEDVVAASLRALGCTVAVCDEADRGMGVSLACALQHATDASGWVIALGDMPYVQPDTVAALRDALMQGSDVAVPVRSGRRGNPVGFGRRLLPELLQVEGDQGARALLHAHPWTAVEVDDAGIHQDIDSPADLE</sequence>
<protein>
    <recommendedName>
        <fullName evidence="2">MobA-like NTP transferase domain-containing protein</fullName>
    </recommendedName>
</protein>
<dbReference type="Pfam" id="PF12804">
    <property type="entry name" value="NTP_transf_3"/>
    <property type="match status" value="1"/>
</dbReference>
<dbReference type="PANTHER" id="PTHR43777">
    <property type="entry name" value="MOLYBDENUM COFACTOR CYTIDYLYLTRANSFERASE"/>
    <property type="match status" value="1"/>
</dbReference>
<evidence type="ECO:0000313" key="4">
    <source>
        <dbReference type="Proteomes" id="UP000627205"/>
    </source>
</evidence>
<feature type="domain" description="MobA-like NTP transferase" evidence="2">
    <location>
        <begin position="11"/>
        <end position="171"/>
    </location>
</feature>
<dbReference type="CDD" id="cd04182">
    <property type="entry name" value="GT_2_like_f"/>
    <property type="match status" value="1"/>
</dbReference>
<dbReference type="EMBL" id="BMDP01000003">
    <property type="protein sequence ID" value="GGI55230.1"/>
    <property type="molecule type" value="Genomic_DNA"/>
</dbReference>
<gene>
    <name evidence="3" type="ORF">GCM10011430_24040</name>
</gene>
<proteinExistence type="predicted"/>
<dbReference type="InterPro" id="IPR029044">
    <property type="entry name" value="Nucleotide-diphossugar_trans"/>
</dbReference>
<evidence type="ECO:0000313" key="3">
    <source>
        <dbReference type="EMBL" id="GGI55230.1"/>
    </source>
</evidence>